<protein>
    <submittedName>
        <fullName evidence="1">Uncharacterized protein</fullName>
    </submittedName>
</protein>
<gene>
    <name evidence="1" type="ORF">EVAR_101640_1</name>
</gene>
<evidence type="ECO:0000313" key="2">
    <source>
        <dbReference type="Proteomes" id="UP000299102"/>
    </source>
</evidence>
<dbReference type="Proteomes" id="UP000299102">
    <property type="component" value="Unassembled WGS sequence"/>
</dbReference>
<dbReference type="EMBL" id="BGZK01002762">
    <property type="protein sequence ID" value="GBP96274.1"/>
    <property type="molecule type" value="Genomic_DNA"/>
</dbReference>
<name>A0A4C2AAN9_EUMVA</name>
<proteinExistence type="predicted"/>
<organism evidence="1 2">
    <name type="scientific">Eumeta variegata</name>
    <name type="common">Bagworm moth</name>
    <name type="synonym">Eumeta japonica</name>
    <dbReference type="NCBI Taxonomy" id="151549"/>
    <lineage>
        <taxon>Eukaryota</taxon>
        <taxon>Metazoa</taxon>
        <taxon>Ecdysozoa</taxon>
        <taxon>Arthropoda</taxon>
        <taxon>Hexapoda</taxon>
        <taxon>Insecta</taxon>
        <taxon>Pterygota</taxon>
        <taxon>Neoptera</taxon>
        <taxon>Endopterygota</taxon>
        <taxon>Lepidoptera</taxon>
        <taxon>Glossata</taxon>
        <taxon>Ditrysia</taxon>
        <taxon>Tineoidea</taxon>
        <taxon>Psychidae</taxon>
        <taxon>Oiketicinae</taxon>
        <taxon>Eumeta</taxon>
    </lineage>
</organism>
<reference evidence="1 2" key="1">
    <citation type="journal article" date="2019" name="Commun. Biol.">
        <title>The bagworm genome reveals a unique fibroin gene that provides high tensile strength.</title>
        <authorList>
            <person name="Kono N."/>
            <person name="Nakamura H."/>
            <person name="Ohtoshi R."/>
            <person name="Tomita M."/>
            <person name="Numata K."/>
            <person name="Arakawa K."/>
        </authorList>
    </citation>
    <scope>NUCLEOTIDE SEQUENCE [LARGE SCALE GENOMIC DNA]</scope>
</reference>
<sequence length="119" mass="13691">MVYLYAKDIRYARLKSLAGRRCDLTQHWEPTGSQFARKLFPVLEGPQHHFTTTTMLQPHSHFYRGWQSFSIGINLGLLYPHATDFTPRIELEEKSPKAGAWLPEGLVAQPIEAVLFYTT</sequence>
<keyword evidence="2" id="KW-1185">Reference proteome</keyword>
<comment type="caution">
    <text evidence="1">The sequence shown here is derived from an EMBL/GenBank/DDBJ whole genome shotgun (WGS) entry which is preliminary data.</text>
</comment>
<evidence type="ECO:0000313" key="1">
    <source>
        <dbReference type="EMBL" id="GBP96274.1"/>
    </source>
</evidence>
<dbReference type="AlphaFoldDB" id="A0A4C2AAN9"/>
<accession>A0A4C2AAN9</accession>